<dbReference type="Gene3D" id="3.40.309.10">
    <property type="entry name" value="Aldehyde Dehydrogenase, Chain A, domain 2"/>
    <property type="match status" value="1"/>
</dbReference>
<dbReference type="InterPro" id="IPR016161">
    <property type="entry name" value="Ald_DH/histidinol_DH"/>
</dbReference>
<dbReference type="Proteomes" id="UP001595699">
    <property type="component" value="Unassembled WGS sequence"/>
</dbReference>
<evidence type="ECO:0000313" key="6">
    <source>
        <dbReference type="EMBL" id="MFC3759769.1"/>
    </source>
</evidence>
<dbReference type="PANTHER" id="PTHR43866">
    <property type="entry name" value="MALONATE-SEMIALDEHYDE DEHYDROGENASE"/>
    <property type="match status" value="1"/>
</dbReference>
<dbReference type="InterPro" id="IPR016162">
    <property type="entry name" value="Ald_DH_N"/>
</dbReference>
<dbReference type="PROSITE" id="PS00070">
    <property type="entry name" value="ALDEHYDE_DEHYDR_CYS"/>
    <property type="match status" value="1"/>
</dbReference>
<dbReference type="EC" id="1.2.1.27" evidence="1"/>
<feature type="domain" description="Aldehyde dehydrogenase" evidence="5">
    <location>
        <begin position="19"/>
        <end position="477"/>
    </location>
</feature>
<sequence length="498" mass="52906">MRTIEHWIAGAPTPGTSTRRGPVWNPATGEQQAEVVLGTAEDVDLAVQAATKAFESWQDVSVSRRAKIMFAFRELVDRHVDDLARIVSSEHGKVLSDARGEVLRGLEVIEFCCGIPQLLKGEYSDQVSSGIDAYSFRQPLGVVAGITPFNFPAMVPMWMHPVAIACGNTFVLKPSERDPSASRLVAELWQQAGLPDGVFNVVHGDKEAVDAVLDHPDIAAVSFVGSTPIAKYVHERASRTGKRVQALGGAKNHAVVLPDADLDFAADHITAAGYGSAGQRCMAISAVVAVGAAGDALVAKLDSRAAAVQVGAGDDESAEMGPVVTREAQQRITSYLDGAAGEGAQVVVDGRGLSVAGHENGFFVGPSLLDRVTPSMRVYTDEIFGPVLVVLRAETLDEAIALVNANPYGNGVAIFTGSGEAARTFQRRVTVGMIGVNVPIPVPMAFYSFGGWKDSLFGDRHIHGSEGVSFYTRGKAVTSRWPHVEHPTDAGFHFPTAR</sequence>
<dbReference type="GO" id="GO:0016491">
    <property type="term" value="F:oxidoreductase activity"/>
    <property type="evidence" value="ECO:0007669"/>
    <property type="project" value="UniProtKB-KW"/>
</dbReference>
<accession>A0ABV7Y4R6</accession>
<dbReference type="EMBL" id="JBHRZH010000004">
    <property type="protein sequence ID" value="MFC3759769.1"/>
    <property type="molecule type" value="Genomic_DNA"/>
</dbReference>
<evidence type="ECO:0000256" key="1">
    <source>
        <dbReference type="ARBA" id="ARBA00013048"/>
    </source>
</evidence>
<keyword evidence="2 6" id="KW-0560">Oxidoreductase</keyword>
<evidence type="ECO:0000256" key="3">
    <source>
        <dbReference type="ARBA" id="ARBA00023027"/>
    </source>
</evidence>
<gene>
    <name evidence="6" type="ORF">ACFOUW_02900</name>
</gene>
<evidence type="ECO:0000256" key="4">
    <source>
        <dbReference type="SAM" id="MobiDB-lite"/>
    </source>
</evidence>
<proteinExistence type="predicted"/>
<dbReference type="InterPro" id="IPR010061">
    <property type="entry name" value="MeMal-semiAld_DH"/>
</dbReference>
<dbReference type="NCBIfam" id="TIGR01722">
    <property type="entry name" value="MMSDH"/>
    <property type="match status" value="1"/>
</dbReference>
<name>A0ABV7Y4R6_9ACTN</name>
<dbReference type="SUPFAM" id="SSF53720">
    <property type="entry name" value="ALDH-like"/>
    <property type="match status" value="1"/>
</dbReference>
<keyword evidence="3" id="KW-0520">NAD</keyword>
<keyword evidence="7" id="KW-1185">Reference proteome</keyword>
<reference evidence="7" key="1">
    <citation type="journal article" date="2019" name="Int. J. Syst. Evol. Microbiol.">
        <title>The Global Catalogue of Microorganisms (GCM) 10K type strain sequencing project: providing services to taxonomists for standard genome sequencing and annotation.</title>
        <authorList>
            <consortium name="The Broad Institute Genomics Platform"/>
            <consortium name="The Broad Institute Genome Sequencing Center for Infectious Disease"/>
            <person name="Wu L."/>
            <person name="Ma J."/>
        </authorList>
    </citation>
    <scope>NUCLEOTIDE SEQUENCE [LARGE SCALE GENOMIC DNA]</scope>
    <source>
        <strain evidence="7">CGMCC 4.7241</strain>
    </source>
</reference>
<dbReference type="Gene3D" id="3.40.605.10">
    <property type="entry name" value="Aldehyde Dehydrogenase, Chain A, domain 1"/>
    <property type="match status" value="1"/>
</dbReference>
<feature type="region of interest" description="Disordered" evidence="4">
    <location>
        <begin position="1"/>
        <end position="21"/>
    </location>
</feature>
<dbReference type="Pfam" id="PF00171">
    <property type="entry name" value="Aldedh"/>
    <property type="match status" value="1"/>
</dbReference>
<dbReference type="InterPro" id="IPR015590">
    <property type="entry name" value="Aldehyde_DH_dom"/>
</dbReference>
<dbReference type="CDD" id="cd07085">
    <property type="entry name" value="ALDH_F6_MMSDH"/>
    <property type="match status" value="1"/>
</dbReference>
<dbReference type="RefSeq" id="WP_205120393.1">
    <property type="nucleotide sequence ID" value="NZ_JAFBCM010000001.1"/>
</dbReference>
<evidence type="ECO:0000256" key="2">
    <source>
        <dbReference type="ARBA" id="ARBA00023002"/>
    </source>
</evidence>
<protein>
    <recommendedName>
        <fullName evidence="1">methylmalonate-semialdehyde dehydrogenase (CoA acylating)</fullName>
        <ecNumber evidence="1">1.2.1.27</ecNumber>
    </recommendedName>
</protein>
<dbReference type="InterPro" id="IPR016160">
    <property type="entry name" value="Ald_DH_CS_CYS"/>
</dbReference>
<evidence type="ECO:0000259" key="5">
    <source>
        <dbReference type="Pfam" id="PF00171"/>
    </source>
</evidence>
<dbReference type="PANTHER" id="PTHR43866:SF4">
    <property type="entry name" value="MALONATE-SEMIALDEHYDE DEHYDROGENASE"/>
    <property type="match status" value="1"/>
</dbReference>
<organism evidence="6 7">
    <name type="scientific">Tenggerimyces flavus</name>
    <dbReference type="NCBI Taxonomy" id="1708749"/>
    <lineage>
        <taxon>Bacteria</taxon>
        <taxon>Bacillati</taxon>
        <taxon>Actinomycetota</taxon>
        <taxon>Actinomycetes</taxon>
        <taxon>Propionibacteriales</taxon>
        <taxon>Nocardioidaceae</taxon>
        <taxon>Tenggerimyces</taxon>
    </lineage>
</organism>
<comment type="caution">
    <text evidence="6">The sequence shown here is derived from an EMBL/GenBank/DDBJ whole genome shotgun (WGS) entry which is preliminary data.</text>
</comment>
<evidence type="ECO:0000313" key="7">
    <source>
        <dbReference type="Proteomes" id="UP001595699"/>
    </source>
</evidence>
<dbReference type="InterPro" id="IPR016163">
    <property type="entry name" value="Ald_DH_C"/>
</dbReference>